<proteinExistence type="inferred from homology"/>
<comment type="similarity">
    <text evidence="1">Belongs to the arylamine N-acetyltransferase family.</text>
</comment>
<reference evidence="3 4" key="1">
    <citation type="journal article" date="2018" name="Mol. Biol. Evol.">
        <title>Broad Genomic Sampling Reveals a Smut Pathogenic Ancestry of the Fungal Clade Ustilaginomycotina.</title>
        <authorList>
            <person name="Kijpornyongpan T."/>
            <person name="Mondo S.J."/>
            <person name="Barry K."/>
            <person name="Sandor L."/>
            <person name="Lee J."/>
            <person name="Lipzen A."/>
            <person name="Pangilinan J."/>
            <person name="LaButti K."/>
            <person name="Hainaut M."/>
            <person name="Henrissat B."/>
            <person name="Grigoriev I.V."/>
            <person name="Spatafora J.W."/>
            <person name="Aime M.C."/>
        </authorList>
    </citation>
    <scope>NUCLEOTIDE SEQUENCE [LARGE SCALE GENOMIC DNA]</scope>
    <source>
        <strain evidence="3 4">MCA 3645</strain>
    </source>
</reference>
<accession>A0A317XQV2</accession>
<dbReference type="InterPro" id="IPR038765">
    <property type="entry name" value="Papain-like_cys_pep_sf"/>
</dbReference>
<dbReference type="Proteomes" id="UP000246740">
    <property type="component" value="Unassembled WGS sequence"/>
</dbReference>
<dbReference type="SUPFAM" id="SSF54001">
    <property type="entry name" value="Cysteine proteinases"/>
    <property type="match status" value="1"/>
</dbReference>
<feature type="region of interest" description="Disordered" evidence="2">
    <location>
        <begin position="198"/>
        <end position="226"/>
    </location>
</feature>
<protein>
    <submittedName>
        <fullName evidence="3">Cysteine proteinase</fullName>
    </submittedName>
</protein>
<dbReference type="Pfam" id="PF00797">
    <property type="entry name" value="Acetyltransf_2"/>
    <property type="match status" value="1"/>
</dbReference>
<feature type="compositionally biased region" description="Acidic residues" evidence="2">
    <location>
        <begin position="198"/>
        <end position="208"/>
    </location>
</feature>
<gene>
    <name evidence="3" type="ORF">BCV70DRAFT_160808</name>
</gene>
<keyword evidence="4" id="KW-1185">Reference proteome</keyword>
<dbReference type="OrthoDB" id="10260017at2759"/>
<dbReference type="PANTHER" id="PTHR11786:SF0">
    <property type="entry name" value="ARYLAMINE N-ACETYLTRANSFERASE 4-RELATED"/>
    <property type="match status" value="1"/>
</dbReference>
<dbReference type="Gene3D" id="3.30.2140.20">
    <property type="match status" value="1"/>
</dbReference>
<name>A0A317XQV2_9BASI</name>
<dbReference type="PANTHER" id="PTHR11786">
    <property type="entry name" value="N-HYDROXYARYLAMINE O-ACETYLTRANSFERASE"/>
    <property type="match status" value="1"/>
</dbReference>
<dbReference type="GO" id="GO:0016407">
    <property type="term" value="F:acetyltransferase activity"/>
    <property type="evidence" value="ECO:0007669"/>
    <property type="project" value="InterPro"/>
</dbReference>
<dbReference type="InterPro" id="IPR001447">
    <property type="entry name" value="Arylamine_N-AcTrfase"/>
</dbReference>
<dbReference type="STRING" id="1882483.A0A317XQV2"/>
<evidence type="ECO:0000256" key="2">
    <source>
        <dbReference type="SAM" id="MobiDB-lite"/>
    </source>
</evidence>
<evidence type="ECO:0000256" key="1">
    <source>
        <dbReference type="ARBA" id="ARBA00006547"/>
    </source>
</evidence>
<sequence length="381" mass="42720">MKAMRPKLQPSVYSESQLRRFLNCIAFPGFTDAQEAATAPLPKPTLRTLSLLQAHCVTTFPFESLAINYEPGGQMDLSPAYVFERFVEQGCGGYCFQANFLYQQMLRAVGYRTFAVLGRVFGPENQQYSGLTHMANLVYLPSHLAEDNAKSVYYLADIGYGSNVQRPMLLRHGHVEPGRGGDLFRLLHEPLQPRSCFEEVDEEEDDNNDQAAASGQDQVAQQMPGNQAVWKLQSKTASRDTWQECYSLTTLEVFEPDCAASNKAVSSKTARPFASTIMIVKFFWDRERLAQSDELVARDGLHPDLFPYHPSCIEQKMIVGDNKLITKTSTDQIVVHTLQTEEERIQTIKRVFGLLPNTSLQQALDEIKGKPSALKPPSQTA</sequence>
<feature type="compositionally biased region" description="Polar residues" evidence="2">
    <location>
        <begin position="210"/>
        <end position="225"/>
    </location>
</feature>
<dbReference type="AlphaFoldDB" id="A0A317XQV2"/>
<dbReference type="EMBL" id="KZ819192">
    <property type="protein sequence ID" value="PWZ00686.1"/>
    <property type="molecule type" value="Genomic_DNA"/>
</dbReference>
<organism evidence="3 4">
    <name type="scientific">Testicularia cyperi</name>
    <dbReference type="NCBI Taxonomy" id="1882483"/>
    <lineage>
        <taxon>Eukaryota</taxon>
        <taxon>Fungi</taxon>
        <taxon>Dikarya</taxon>
        <taxon>Basidiomycota</taxon>
        <taxon>Ustilaginomycotina</taxon>
        <taxon>Ustilaginomycetes</taxon>
        <taxon>Ustilaginales</taxon>
        <taxon>Anthracoideaceae</taxon>
        <taxon>Testicularia</taxon>
    </lineage>
</organism>
<dbReference type="InParanoid" id="A0A317XQV2"/>
<evidence type="ECO:0000313" key="4">
    <source>
        <dbReference type="Proteomes" id="UP000246740"/>
    </source>
</evidence>
<evidence type="ECO:0000313" key="3">
    <source>
        <dbReference type="EMBL" id="PWZ00686.1"/>
    </source>
</evidence>
<dbReference type="InterPro" id="IPR053710">
    <property type="entry name" value="Arylamine_NAT_domain_sf"/>
</dbReference>